<proteinExistence type="inferred from homology"/>
<comment type="similarity">
    <text evidence="2 7">Belongs to the Casparian strip membrane proteins (CASP) family.</text>
</comment>
<dbReference type="Proteomes" id="UP001359559">
    <property type="component" value="Unassembled WGS sequence"/>
</dbReference>
<gene>
    <name evidence="9" type="ORF">RJT34_02645</name>
</gene>
<dbReference type="NCBIfam" id="TIGR01569">
    <property type="entry name" value="A_tha_TIGR01569"/>
    <property type="match status" value="1"/>
</dbReference>
<evidence type="ECO:0000313" key="9">
    <source>
        <dbReference type="EMBL" id="KAK7317973.1"/>
    </source>
</evidence>
<keyword evidence="10" id="KW-1185">Reference proteome</keyword>
<protein>
    <recommendedName>
        <fullName evidence="7">CASP-like protein</fullName>
    </recommendedName>
</protein>
<keyword evidence="5 7" id="KW-1133">Transmembrane helix</keyword>
<evidence type="ECO:0000256" key="5">
    <source>
        <dbReference type="ARBA" id="ARBA00022989"/>
    </source>
</evidence>
<evidence type="ECO:0000256" key="3">
    <source>
        <dbReference type="ARBA" id="ARBA00022475"/>
    </source>
</evidence>
<evidence type="ECO:0000256" key="4">
    <source>
        <dbReference type="ARBA" id="ARBA00022692"/>
    </source>
</evidence>
<feature type="transmembrane region" description="Helical" evidence="7">
    <location>
        <begin position="130"/>
        <end position="160"/>
    </location>
</feature>
<dbReference type="Pfam" id="PF04535">
    <property type="entry name" value="CASP_dom"/>
    <property type="match status" value="1"/>
</dbReference>
<dbReference type="AlphaFoldDB" id="A0AAN9Q413"/>
<dbReference type="EMBL" id="JAYKXN010000001">
    <property type="protein sequence ID" value="KAK7317973.1"/>
    <property type="molecule type" value="Genomic_DNA"/>
</dbReference>
<evidence type="ECO:0000256" key="7">
    <source>
        <dbReference type="RuleBase" id="RU361233"/>
    </source>
</evidence>
<reference evidence="9 10" key="1">
    <citation type="submission" date="2024-01" db="EMBL/GenBank/DDBJ databases">
        <title>The genomes of 5 underutilized Papilionoideae crops provide insights into root nodulation and disease resistance.</title>
        <authorList>
            <person name="Yuan L."/>
        </authorList>
    </citation>
    <scope>NUCLEOTIDE SEQUENCE [LARGE SCALE GENOMIC DNA]</scope>
    <source>
        <strain evidence="9">LY-2023</strain>
        <tissue evidence="9">Leaf</tissue>
    </source>
</reference>
<keyword evidence="3 7" id="KW-1003">Cell membrane</keyword>
<dbReference type="InterPro" id="IPR044173">
    <property type="entry name" value="CASPL"/>
</dbReference>
<comment type="subcellular location">
    <subcellularLocation>
        <location evidence="1 7">Cell membrane</location>
        <topology evidence="1 7">Multi-pass membrane protein</topology>
    </subcellularLocation>
</comment>
<evidence type="ECO:0000256" key="6">
    <source>
        <dbReference type="ARBA" id="ARBA00023136"/>
    </source>
</evidence>
<feature type="transmembrane region" description="Helical" evidence="7">
    <location>
        <begin position="180"/>
        <end position="205"/>
    </location>
</feature>
<name>A0AAN9Q413_CLITE</name>
<evidence type="ECO:0000256" key="1">
    <source>
        <dbReference type="ARBA" id="ARBA00004651"/>
    </source>
</evidence>
<comment type="caution">
    <text evidence="9">The sequence shown here is derived from an EMBL/GenBank/DDBJ whole genome shotgun (WGS) entry which is preliminary data.</text>
</comment>
<dbReference type="PANTHER" id="PTHR36488:SF12">
    <property type="entry name" value="CASP-LIKE PROTEIN"/>
    <property type="match status" value="1"/>
</dbReference>
<sequence>MGLLSSIYDSCKEKRTYFGTKMKGSAIDEAGEISKGPAPRKGLKRGLSIMDFILRIFAAICTLGSALGMVTTRETLPFATQFVKFRAVFDDLPTFVFFVTSNSIVCGYLVLSLVPSFFHIVRSTSVKSRVFLLSLDTVMYGLLTTGAAAATAIVYVAHYGNPNANWFPFCRQYNNFCERISGSLVGSFIAVVLFIIIILMSAIIISKR</sequence>
<evidence type="ECO:0000259" key="8">
    <source>
        <dbReference type="Pfam" id="PF04535"/>
    </source>
</evidence>
<dbReference type="InterPro" id="IPR006459">
    <property type="entry name" value="CASP/CASPL"/>
</dbReference>
<feature type="domain" description="Casparian strip membrane protein" evidence="8">
    <location>
        <begin position="45"/>
        <end position="193"/>
    </location>
</feature>
<evidence type="ECO:0000313" key="10">
    <source>
        <dbReference type="Proteomes" id="UP001359559"/>
    </source>
</evidence>
<dbReference type="InterPro" id="IPR006702">
    <property type="entry name" value="CASP_dom"/>
</dbReference>
<accession>A0AAN9Q413</accession>
<dbReference type="PANTHER" id="PTHR36488">
    <property type="entry name" value="CASP-LIKE PROTEIN 1U1"/>
    <property type="match status" value="1"/>
</dbReference>
<feature type="transmembrane region" description="Helical" evidence="7">
    <location>
        <begin position="52"/>
        <end position="72"/>
    </location>
</feature>
<feature type="transmembrane region" description="Helical" evidence="7">
    <location>
        <begin position="92"/>
        <end position="118"/>
    </location>
</feature>
<organism evidence="9 10">
    <name type="scientific">Clitoria ternatea</name>
    <name type="common">Butterfly pea</name>
    <dbReference type="NCBI Taxonomy" id="43366"/>
    <lineage>
        <taxon>Eukaryota</taxon>
        <taxon>Viridiplantae</taxon>
        <taxon>Streptophyta</taxon>
        <taxon>Embryophyta</taxon>
        <taxon>Tracheophyta</taxon>
        <taxon>Spermatophyta</taxon>
        <taxon>Magnoliopsida</taxon>
        <taxon>eudicotyledons</taxon>
        <taxon>Gunneridae</taxon>
        <taxon>Pentapetalae</taxon>
        <taxon>rosids</taxon>
        <taxon>fabids</taxon>
        <taxon>Fabales</taxon>
        <taxon>Fabaceae</taxon>
        <taxon>Papilionoideae</taxon>
        <taxon>50 kb inversion clade</taxon>
        <taxon>NPAAA clade</taxon>
        <taxon>indigoferoid/millettioid clade</taxon>
        <taxon>Phaseoleae</taxon>
        <taxon>Clitoria</taxon>
    </lineage>
</organism>
<comment type="subunit">
    <text evidence="7">Homodimer and heterodimers.</text>
</comment>
<evidence type="ECO:0000256" key="2">
    <source>
        <dbReference type="ARBA" id="ARBA00007651"/>
    </source>
</evidence>
<dbReference type="GO" id="GO:0005886">
    <property type="term" value="C:plasma membrane"/>
    <property type="evidence" value="ECO:0007669"/>
    <property type="project" value="UniProtKB-SubCell"/>
</dbReference>
<keyword evidence="4 7" id="KW-0812">Transmembrane</keyword>
<keyword evidence="6 7" id="KW-0472">Membrane</keyword>